<reference evidence="3" key="3">
    <citation type="submission" date="2025-04" db="UniProtKB">
        <authorList>
            <consortium name="RefSeq"/>
        </authorList>
    </citation>
    <scope>IDENTIFICATION</scope>
    <source>
        <strain evidence="3">CBS 304.34</strain>
    </source>
</reference>
<reference evidence="1 3" key="1">
    <citation type="journal article" date="2020" name="Stud. Mycol.">
        <title>101 Dothideomycetes genomes: a test case for predicting lifestyles and emergence of pathogens.</title>
        <authorList>
            <person name="Haridas S."/>
            <person name="Albert R."/>
            <person name="Binder M."/>
            <person name="Bloem J."/>
            <person name="Labutti K."/>
            <person name="Salamov A."/>
            <person name="Andreopoulos B."/>
            <person name="Baker S."/>
            <person name="Barry K."/>
            <person name="Bills G."/>
            <person name="Bluhm B."/>
            <person name="Cannon C."/>
            <person name="Castanera R."/>
            <person name="Culley D."/>
            <person name="Daum C."/>
            <person name="Ezra D."/>
            <person name="Gonzalez J."/>
            <person name="Henrissat B."/>
            <person name="Kuo A."/>
            <person name="Liang C."/>
            <person name="Lipzen A."/>
            <person name="Lutzoni F."/>
            <person name="Magnuson J."/>
            <person name="Mondo S."/>
            <person name="Nolan M."/>
            <person name="Ohm R."/>
            <person name="Pangilinan J."/>
            <person name="Park H.-J."/>
            <person name="Ramirez L."/>
            <person name="Alfaro M."/>
            <person name="Sun H."/>
            <person name="Tritt A."/>
            <person name="Yoshinaga Y."/>
            <person name="Zwiers L.-H."/>
            <person name="Turgeon B."/>
            <person name="Goodwin S."/>
            <person name="Spatafora J."/>
            <person name="Crous P."/>
            <person name="Grigoriev I."/>
        </authorList>
    </citation>
    <scope>NUCLEOTIDE SEQUENCE</scope>
    <source>
        <strain evidence="1 3">CBS 304.34</strain>
    </source>
</reference>
<dbReference type="AlphaFoldDB" id="A0A6A6Z9P8"/>
<protein>
    <submittedName>
        <fullName evidence="1 3">Uncharacterized protein</fullName>
    </submittedName>
</protein>
<evidence type="ECO:0000313" key="1">
    <source>
        <dbReference type="EMBL" id="KAF2817851.1"/>
    </source>
</evidence>
<dbReference type="EMBL" id="MU003692">
    <property type="protein sequence ID" value="KAF2817851.1"/>
    <property type="molecule type" value="Genomic_DNA"/>
</dbReference>
<accession>A0A6A6Z9P8</accession>
<dbReference type="GeneID" id="54465683"/>
<organism evidence="1">
    <name type="scientific">Mytilinidion resinicola</name>
    <dbReference type="NCBI Taxonomy" id="574789"/>
    <lineage>
        <taxon>Eukaryota</taxon>
        <taxon>Fungi</taxon>
        <taxon>Dikarya</taxon>
        <taxon>Ascomycota</taxon>
        <taxon>Pezizomycotina</taxon>
        <taxon>Dothideomycetes</taxon>
        <taxon>Pleosporomycetidae</taxon>
        <taxon>Mytilinidiales</taxon>
        <taxon>Mytilinidiaceae</taxon>
        <taxon>Mytilinidion</taxon>
    </lineage>
</organism>
<evidence type="ECO:0000313" key="3">
    <source>
        <dbReference type="RefSeq" id="XP_033584815.1"/>
    </source>
</evidence>
<proteinExistence type="predicted"/>
<keyword evidence="2" id="KW-1185">Reference proteome</keyword>
<sequence>MAPVQFHRWPSTRLSRTSIDGSYGTCLFLGQPPSRLPTRVPWEDKPLLMQELTDKERSKRQGGIADGIVGAQHSLKHNSAAKKQNSLPVPVFLPLDINPRGLKGIKNPFGFKLGRGRVSLPVIAPPQTHHEHEFDCDDIFQAERSRLPSTFSVWNPSRRDHLERKEYDLRDGGQP</sequence>
<dbReference type="Proteomes" id="UP000504636">
    <property type="component" value="Unplaced"/>
</dbReference>
<reference evidence="3" key="2">
    <citation type="submission" date="2020-04" db="EMBL/GenBank/DDBJ databases">
        <authorList>
            <consortium name="NCBI Genome Project"/>
        </authorList>
    </citation>
    <scope>NUCLEOTIDE SEQUENCE</scope>
    <source>
        <strain evidence="3">CBS 304.34</strain>
    </source>
</reference>
<evidence type="ECO:0000313" key="2">
    <source>
        <dbReference type="Proteomes" id="UP000504636"/>
    </source>
</evidence>
<dbReference type="RefSeq" id="XP_033584815.1">
    <property type="nucleotide sequence ID" value="XM_033724790.1"/>
</dbReference>
<name>A0A6A6Z9P8_9PEZI</name>
<gene>
    <name evidence="1 3" type="ORF">BDZ99DRAFT_514065</name>
</gene>